<evidence type="ECO:0000313" key="2">
    <source>
        <dbReference type="Proteomes" id="UP000737018"/>
    </source>
</evidence>
<protein>
    <submittedName>
        <fullName evidence="1">Uncharacterized protein</fullName>
    </submittedName>
</protein>
<keyword evidence="2" id="KW-1185">Reference proteome</keyword>
<sequence>MAKKKSWFNIVKRFFIRETNSKQEKDRRRKWIFGGLKIKRSASLTAPSSLNEIILVASEVFQFTSTPRYDHQCVNEVEEFSVIRVQGEAPQSNHNVQGKLSGLRRELEQLQNWKDNITRTDSNNQRRWDDSVLSKEKADALFMSRSQKIRIENSKWKMEAGPMGRRELEYLDLALTSNLRQKDDNRRKQLKLRNVKGHSKLEGLDSPTFVPRGSIHHRKGNAHWETIILCQARLFFQLT</sequence>
<dbReference type="EMBL" id="JRKL02004666">
    <property type="protein sequence ID" value="KAF3952046.1"/>
    <property type="molecule type" value="Genomic_DNA"/>
</dbReference>
<gene>
    <name evidence="1" type="ORF">CMV_022360</name>
</gene>
<name>A0A8J4VKC2_9ROSI</name>
<organism evidence="1 2">
    <name type="scientific">Castanea mollissima</name>
    <name type="common">Chinese chestnut</name>
    <dbReference type="NCBI Taxonomy" id="60419"/>
    <lineage>
        <taxon>Eukaryota</taxon>
        <taxon>Viridiplantae</taxon>
        <taxon>Streptophyta</taxon>
        <taxon>Embryophyta</taxon>
        <taxon>Tracheophyta</taxon>
        <taxon>Spermatophyta</taxon>
        <taxon>Magnoliopsida</taxon>
        <taxon>eudicotyledons</taxon>
        <taxon>Gunneridae</taxon>
        <taxon>Pentapetalae</taxon>
        <taxon>rosids</taxon>
        <taxon>fabids</taxon>
        <taxon>Fagales</taxon>
        <taxon>Fagaceae</taxon>
        <taxon>Castanea</taxon>
    </lineage>
</organism>
<dbReference type="AlphaFoldDB" id="A0A8J4VKC2"/>
<evidence type="ECO:0000313" key="1">
    <source>
        <dbReference type="EMBL" id="KAF3952046.1"/>
    </source>
</evidence>
<dbReference type="OrthoDB" id="696085at2759"/>
<dbReference type="Proteomes" id="UP000737018">
    <property type="component" value="Unassembled WGS sequence"/>
</dbReference>
<comment type="caution">
    <text evidence="1">The sequence shown here is derived from an EMBL/GenBank/DDBJ whole genome shotgun (WGS) entry which is preliminary data.</text>
</comment>
<accession>A0A8J4VKC2</accession>
<reference evidence="1" key="1">
    <citation type="submission" date="2020-03" db="EMBL/GenBank/DDBJ databases">
        <title>Castanea mollissima Vanexum genome sequencing.</title>
        <authorList>
            <person name="Staton M."/>
        </authorList>
    </citation>
    <scope>NUCLEOTIDE SEQUENCE</scope>
    <source>
        <tissue evidence="1">Leaf</tissue>
    </source>
</reference>
<proteinExistence type="predicted"/>